<feature type="binding site" evidence="6">
    <location>
        <position position="52"/>
    </location>
    <ligand>
        <name>Ca(2+)</name>
        <dbReference type="ChEBI" id="CHEBI:29108"/>
    </ligand>
</feature>
<comment type="subcellular location">
    <subcellularLocation>
        <location evidence="1">Membrane</location>
        <topology evidence="1">Multi-pass membrane protein</topology>
    </subcellularLocation>
</comment>
<evidence type="ECO:0000256" key="4">
    <source>
        <dbReference type="ARBA" id="ARBA00022989"/>
    </source>
</evidence>
<feature type="transmembrane region" description="Helical" evidence="8">
    <location>
        <begin position="190"/>
        <end position="207"/>
    </location>
</feature>
<dbReference type="Pfam" id="PF05875">
    <property type="entry name" value="Ceramidase"/>
    <property type="match status" value="1"/>
</dbReference>
<dbReference type="GO" id="GO:0016020">
    <property type="term" value="C:membrane"/>
    <property type="evidence" value="ECO:0007669"/>
    <property type="project" value="UniProtKB-SubCell"/>
</dbReference>
<comment type="caution">
    <text evidence="9">The sequence shown here is derived from an EMBL/GenBank/DDBJ whole genome shotgun (WGS) entry which is preliminary data.</text>
</comment>
<evidence type="ECO:0000313" key="10">
    <source>
        <dbReference type="Proteomes" id="UP000238375"/>
    </source>
</evidence>
<name>A0A2T0RK73_9BACT</name>
<dbReference type="Proteomes" id="UP000238375">
    <property type="component" value="Unassembled WGS sequence"/>
</dbReference>
<comment type="cofactor">
    <cofactor evidence="7">
        <name>Zn(2+)</name>
        <dbReference type="ChEBI" id="CHEBI:29105"/>
    </cofactor>
</comment>
<keyword evidence="10" id="KW-1185">Reference proteome</keyword>
<feature type="binding site" evidence="7">
    <location>
        <position position="250"/>
    </location>
    <ligand>
        <name>Zn(2+)</name>
        <dbReference type="ChEBI" id="CHEBI:29105"/>
        <note>catalytic</note>
    </ligand>
</feature>
<evidence type="ECO:0000256" key="5">
    <source>
        <dbReference type="ARBA" id="ARBA00023136"/>
    </source>
</evidence>
<evidence type="ECO:0000256" key="1">
    <source>
        <dbReference type="ARBA" id="ARBA00004141"/>
    </source>
</evidence>
<gene>
    <name evidence="9" type="ORF">CLV58_15017</name>
</gene>
<keyword evidence="2 8" id="KW-0812">Transmembrane</keyword>
<keyword evidence="7" id="KW-0862">Zinc</keyword>
<dbReference type="RefSeq" id="WP_106141001.1">
    <property type="nucleotide sequence ID" value="NZ_PVTE01000050.1"/>
</dbReference>
<keyword evidence="3" id="KW-0378">Hydrolase</keyword>
<reference evidence="9 10" key="1">
    <citation type="submission" date="2018-03" db="EMBL/GenBank/DDBJ databases">
        <title>Genomic Encyclopedia of Archaeal and Bacterial Type Strains, Phase II (KMG-II): from individual species to whole genera.</title>
        <authorList>
            <person name="Goeker M."/>
        </authorList>
    </citation>
    <scope>NUCLEOTIDE SEQUENCE [LARGE SCALE GENOMIC DNA]</scope>
    <source>
        <strain evidence="9 10">DSM 28354</strain>
    </source>
</reference>
<evidence type="ECO:0000313" key="9">
    <source>
        <dbReference type="EMBL" id="PRY21579.1"/>
    </source>
</evidence>
<feature type="transmembrane region" description="Helical" evidence="8">
    <location>
        <begin position="66"/>
        <end position="83"/>
    </location>
</feature>
<feature type="transmembrane region" description="Helical" evidence="8">
    <location>
        <begin position="166"/>
        <end position="184"/>
    </location>
</feature>
<keyword evidence="4 8" id="KW-1133">Transmembrane helix</keyword>
<evidence type="ECO:0000256" key="7">
    <source>
        <dbReference type="PIRSR" id="PIRSR608901-2"/>
    </source>
</evidence>
<feature type="binding site" evidence="7">
    <location>
        <position position="123"/>
    </location>
    <ligand>
        <name>Zn(2+)</name>
        <dbReference type="ChEBI" id="CHEBI:29105"/>
        <note>catalytic</note>
    </ligand>
</feature>
<feature type="transmembrane region" description="Helical" evidence="8">
    <location>
        <begin position="251"/>
        <end position="272"/>
    </location>
</feature>
<feature type="binding site" evidence="7">
    <location>
        <position position="254"/>
    </location>
    <ligand>
        <name>Zn(2+)</name>
        <dbReference type="ChEBI" id="CHEBI:29105"/>
        <note>catalytic</note>
    </ligand>
</feature>
<keyword evidence="6" id="KW-0106">Calcium</keyword>
<feature type="transmembrane region" description="Helical" evidence="8">
    <location>
        <begin position="104"/>
        <end position="124"/>
    </location>
</feature>
<keyword evidence="6" id="KW-0479">Metal-binding</keyword>
<dbReference type="EMBL" id="PVTE01000050">
    <property type="protein sequence ID" value="PRY21579.1"/>
    <property type="molecule type" value="Genomic_DNA"/>
</dbReference>
<feature type="transmembrane region" description="Helical" evidence="8">
    <location>
        <begin position="7"/>
        <end position="27"/>
    </location>
</feature>
<keyword evidence="5 8" id="KW-0472">Membrane</keyword>
<organism evidence="9 10">
    <name type="scientific">Spirosoma oryzae</name>
    <dbReference type="NCBI Taxonomy" id="1469603"/>
    <lineage>
        <taxon>Bacteria</taxon>
        <taxon>Pseudomonadati</taxon>
        <taxon>Bacteroidota</taxon>
        <taxon>Cytophagia</taxon>
        <taxon>Cytophagales</taxon>
        <taxon>Cytophagaceae</taxon>
        <taxon>Spirosoma</taxon>
    </lineage>
</organism>
<dbReference type="InterPro" id="IPR008901">
    <property type="entry name" value="ACER"/>
</dbReference>
<dbReference type="GO" id="GO:0046872">
    <property type="term" value="F:metal ion binding"/>
    <property type="evidence" value="ECO:0007669"/>
    <property type="project" value="UniProtKB-KW"/>
</dbReference>
<feature type="binding site" evidence="6">
    <location>
        <position position="54"/>
    </location>
    <ligand>
        <name>Ca(2+)</name>
        <dbReference type="ChEBI" id="CHEBI:29108"/>
    </ligand>
</feature>
<feature type="transmembrane region" description="Helical" evidence="8">
    <location>
        <begin position="214"/>
        <end position="231"/>
    </location>
</feature>
<dbReference type="OrthoDB" id="821926at2"/>
<sequence length="285" mass="32496">MTTINVYALLTRALLLTLVVGLLWGVLDWLLNGAVWQTMPVSQSAKVVEYCEHNHVHRFFHQPSNTYSNLAYVFFGLFILLLAQADSHQPGQARLNRLEQFPMLSVLVGGCFVYLGVGSAFFHASLTTTGQRVDMNATYGLMLALISVAVYHIFHTIRLTPRRQLIWVLIVLVVIAYFWLLAPHLPSSRLLPALILVLTLGMLINYVQFRRYRLLGLVIASVVLTFVAIKIRTMDVRKINCDPYSILQGHAIWHLLTALSSFCAYLFFRITTLNTESRRTRRFKI</sequence>
<evidence type="ECO:0000256" key="6">
    <source>
        <dbReference type="PIRSR" id="PIRSR608901-1"/>
    </source>
</evidence>
<evidence type="ECO:0000256" key="3">
    <source>
        <dbReference type="ARBA" id="ARBA00022801"/>
    </source>
</evidence>
<proteinExistence type="predicted"/>
<dbReference type="GO" id="GO:0006672">
    <property type="term" value="P:ceramide metabolic process"/>
    <property type="evidence" value="ECO:0007669"/>
    <property type="project" value="InterPro"/>
</dbReference>
<protein>
    <submittedName>
        <fullName evidence="9">Ceramidase</fullName>
    </submittedName>
</protein>
<accession>A0A2T0RK73</accession>
<evidence type="ECO:0000256" key="8">
    <source>
        <dbReference type="SAM" id="Phobius"/>
    </source>
</evidence>
<dbReference type="GO" id="GO:0016811">
    <property type="term" value="F:hydrolase activity, acting on carbon-nitrogen (but not peptide) bonds, in linear amides"/>
    <property type="evidence" value="ECO:0007669"/>
    <property type="project" value="InterPro"/>
</dbReference>
<feature type="transmembrane region" description="Helical" evidence="8">
    <location>
        <begin position="136"/>
        <end position="154"/>
    </location>
</feature>
<dbReference type="AlphaFoldDB" id="A0A2T0RK73"/>
<evidence type="ECO:0000256" key="2">
    <source>
        <dbReference type="ARBA" id="ARBA00022692"/>
    </source>
</evidence>